<dbReference type="STRING" id="1423747.FC69_GL001368"/>
<sequence>MKQLNLVFMNSADKTRVLRLSYVDENLGADQVKAAMAKIATANLFEKDDVQLYKKPIAAKYVERIETPIFNDQEA</sequence>
<gene>
    <name evidence="1" type="ORF">FC69_GL001368</name>
</gene>
<proteinExistence type="predicted"/>
<dbReference type="AlphaFoldDB" id="A0A0R1RSN9"/>
<dbReference type="EMBL" id="AZEX01000039">
    <property type="protein sequence ID" value="KRL60022.1"/>
    <property type="molecule type" value="Genomic_DNA"/>
</dbReference>
<dbReference type="OrthoDB" id="2323347at2"/>
<comment type="caution">
    <text evidence="1">The sequence shown here is derived from an EMBL/GenBank/DDBJ whole genome shotgun (WGS) entry which is preliminary data.</text>
</comment>
<dbReference type="InterPro" id="IPR021321">
    <property type="entry name" value="DUF2922"/>
</dbReference>
<organism evidence="1 2">
    <name type="scientific">Latilactobacillus fuchuensis DSM 14340 = JCM 11249</name>
    <dbReference type="NCBI Taxonomy" id="1423747"/>
    <lineage>
        <taxon>Bacteria</taxon>
        <taxon>Bacillati</taxon>
        <taxon>Bacillota</taxon>
        <taxon>Bacilli</taxon>
        <taxon>Lactobacillales</taxon>
        <taxon>Lactobacillaceae</taxon>
        <taxon>Latilactobacillus</taxon>
    </lineage>
</organism>
<dbReference type="RefSeq" id="WP_025083379.1">
    <property type="nucleotide sequence ID" value="NZ_AZEX01000039.1"/>
</dbReference>
<dbReference type="PATRIC" id="fig|1423747.3.peg.1395"/>
<evidence type="ECO:0000313" key="2">
    <source>
        <dbReference type="Proteomes" id="UP000051264"/>
    </source>
</evidence>
<dbReference type="Proteomes" id="UP000051264">
    <property type="component" value="Unassembled WGS sequence"/>
</dbReference>
<reference evidence="1 2" key="1">
    <citation type="journal article" date="2015" name="Genome Announc.">
        <title>Expanding the biotechnology potential of lactobacilli through comparative genomics of 213 strains and associated genera.</title>
        <authorList>
            <person name="Sun Z."/>
            <person name="Harris H.M."/>
            <person name="McCann A."/>
            <person name="Guo C."/>
            <person name="Argimon S."/>
            <person name="Zhang W."/>
            <person name="Yang X."/>
            <person name="Jeffery I.B."/>
            <person name="Cooney J.C."/>
            <person name="Kagawa T.F."/>
            <person name="Liu W."/>
            <person name="Song Y."/>
            <person name="Salvetti E."/>
            <person name="Wrobel A."/>
            <person name="Rasinkangas P."/>
            <person name="Parkhill J."/>
            <person name="Rea M.C."/>
            <person name="O'Sullivan O."/>
            <person name="Ritari J."/>
            <person name="Douillard F.P."/>
            <person name="Paul Ross R."/>
            <person name="Yang R."/>
            <person name="Briner A.E."/>
            <person name="Felis G.E."/>
            <person name="de Vos W.M."/>
            <person name="Barrangou R."/>
            <person name="Klaenhammer T.R."/>
            <person name="Caufield P.W."/>
            <person name="Cui Y."/>
            <person name="Zhang H."/>
            <person name="O'Toole P.W."/>
        </authorList>
    </citation>
    <scope>NUCLEOTIDE SEQUENCE [LARGE SCALE GENOMIC DNA]</scope>
    <source>
        <strain evidence="1 2">DSM 14340</strain>
    </source>
</reference>
<dbReference type="eggNOG" id="ENOG5033A2M">
    <property type="taxonomic scope" value="Bacteria"/>
</dbReference>
<evidence type="ECO:0008006" key="3">
    <source>
        <dbReference type="Google" id="ProtNLM"/>
    </source>
</evidence>
<protein>
    <recommendedName>
        <fullName evidence="3">DUF2922 domain-containing protein</fullName>
    </recommendedName>
</protein>
<evidence type="ECO:0000313" key="1">
    <source>
        <dbReference type="EMBL" id="KRL60022.1"/>
    </source>
</evidence>
<accession>A0A0R1RSN9</accession>
<dbReference type="Pfam" id="PF11148">
    <property type="entry name" value="DUF2922"/>
    <property type="match status" value="1"/>
</dbReference>
<name>A0A0R1RSN9_9LACO</name>